<keyword evidence="3" id="KW-0732">Signal</keyword>
<organism evidence="4 5">
    <name type="scientific">Zalerion maritima</name>
    <dbReference type="NCBI Taxonomy" id="339359"/>
    <lineage>
        <taxon>Eukaryota</taxon>
        <taxon>Fungi</taxon>
        <taxon>Dikarya</taxon>
        <taxon>Ascomycota</taxon>
        <taxon>Pezizomycotina</taxon>
        <taxon>Sordariomycetes</taxon>
        <taxon>Lulworthiomycetidae</taxon>
        <taxon>Lulworthiales</taxon>
        <taxon>Lulworthiaceae</taxon>
        <taxon>Zalerion</taxon>
    </lineage>
</organism>
<feature type="region of interest" description="Disordered" evidence="1">
    <location>
        <begin position="95"/>
        <end position="161"/>
    </location>
</feature>
<keyword evidence="2" id="KW-0472">Membrane</keyword>
<keyword evidence="2" id="KW-0812">Transmembrane</keyword>
<protein>
    <submittedName>
        <fullName evidence="4">Uncharacterized protein</fullName>
    </submittedName>
</protein>
<gene>
    <name evidence="4" type="ORF">MKZ38_001834</name>
</gene>
<feature type="signal peptide" evidence="3">
    <location>
        <begin position="1"/>
        <end position="26"/>
    </location>
</feature>
<feature type="transmembrane region" description="Helical" evidence="2">
    <location>
        <begin position="58"/>
        <end position="84"/>
    </location>
</feature>
<dbReference type="Proteomes" id="UP001201980">
    <property type="component" value="Unassembled WGS sequence"/>
</dbReference>
<feature type="compositionally biased region" description="Low complexity" evidence="1">
    <location>
        <begin position="133"/>
        <end position="149"/>
    </location>
</feature>
<reference evidence="4" key="1">
    <citation type="submission" date="2022-07" db="EMBL/GenBank/DDBJ databases">
        <title>Draft genome sequence of Zalerion maritima ATCC 34329, a (micro)plastics degrading marine fungus.</title>
        <authorList>
            <person name="Paco A."/>
            <person name="Goncalves M.F.M."/>
            <person name="Rocha-Santos T.A.P."/>
            <person name="Alves A."/>
        </authorList>
    </citation>
    <scope>NUCLEOTIDE SEQUENCE</scope>
    <source>
        <strain evidence="4">ATCC 34329</strain>
    </source>
</reference>
<accession>A0AAD5RPS4</accession>
<proteinExistence type="predicted"/>
<evidence type="ECO:0000313" key="4">
    <source>
        <dbReference type="EMBL" id="KAJ2901446.1"/>
    </source>
</evidence>
<feature type="chain" id="PRO_5042032465" evidence="3">
    <location>
        <begin position="27"/>
        <end position="179"/>
    </location>
</feature>
<sequence length="179" mass="18412">MHVNISLRLQAILAMAALSDMTFASAAPINVALAEAPCATPPLQRRDDDPFENKGEQGAGMAGIGIGIASGIGAAFLLTTYIFVKRWRKGYKEHMKHNGSANKQAPRPPASGIAMRPPVRSVPDPISGAAATGAVPSPVPGASAVPTATRPSALKAERKSDGVPQMDIALRGCHTGVAA</sequence>
<keyword evidence="2" id="KW-1133">Transmembrane helix</keyword>
<evidence type="ECO:0000256" key="2">
    <source>
        <dbReference type="SAM" id="Phobius"/>
    </source>
</evidence>
<evidence type="ECO:0000313" key="5">
    <source>
        <dbReference type="Proteomes" id="UP001201980"/>
    </source>
</evidence>
<dbReference type="EMBL" id="JAKWBI020000151">
    <property type="protein sequence ID" value="KAJ2901446.1"/>
    <property type="molecule type" value="Genomic_DNA"/>
</dbReference>
<dbReference type="AlphaFoldDB" id="A0AAD5RPS4"/>
<keyword evidence="5" id="KW-1185">Reference proteome</keyword>
<evidence type="ECO:0000256" key="1">
    <source>
        <dbReference type="SAM" id="MobiDB-lite"/>
    </source>
</evidence>
<evidence type="ECO:0000256" key="3">
    <source>
        <dbReference type="SAM" id="SignalP"/>
    </source>
</evidence>
<name>A0AAD5RPS4_9PEZI</name>
<comment type="caution">
    <text evidence="4">The sequence shown here is derived from an EMBL/GenBank/DDBJ whole genome shotgun (WGS) entry which is preliminary data.</text>
</comment>